<protein>
    <submittedName>
        <fullName evidence="6">Transposase</fullName>
    </submittedName>
</protein>
<evidence type="ECO:0000256" key="5">
    <source>
        <dbReference type="ARBA" id="ARBA00023172"/>
    </source>
</evidence>
<keyword evidence="5" id="KW-0233">DNA recombination</keyword>
<keyword evidence="3" id="KW-0815">Transposition</keyword>
<organism evidence="6 7">
    <name type="scientific">Ruegeria alba</name>
    <dbReference type="NCBI Taxonomy" id="2916756"/>
    <lineage>
        <taxon>Bacteria</taxon>
        <taxon>Pseudomonadati</taxon>
        <taxon>Pseudomonadota</taxon>
        <taxon>Alphaproteobacteria</taxon>
        <taxon>Rhodobacterales</taxon>
        <taxon>Roseobacteraceae</taxon>
        <taxon>Ruegeria</taxon>
    </lineage>
</organism>
<evidence type="ECO:0000256" key="1">
    <source>
        <dbReference type="ARBA" id="ARBA00002190"/>
    </source>
</evidence>
<name>A0ABS9P0B5_9RHOB</name>
<keyword evidence="7" id="KW-1185">Reference proteome</keyword>
<proteinExistence type="inferred from homology"/>
<evidence type="ECO:0000313" key="6">
    <source>
        <dbReference type="EMBL" id="MCG6559934.1"/>
    </source>
</evidence>
<evidence type="ECO:0000256" key="4">
    <source>
        <dbReference type="ARBA" id="ARBA00023125"/>
    </source>
</evidence>
<keyword evidence="4" id="KW-0238">DNA-binding</keyword>
<comment type="caution">
    <text evidence="6">The sequence shown here is derived from an EMBL/GenBank/DDBJ whole genome shotgun (WGS) entry which is preliminary data.</text>
</comment>
<dbReference type="Proteomes" id="UP001165279">
    <property type="component" value="Unassembled WGS sequence"/>
</dbReference>
<sequence>MDVVANTEARRQIIGLGVGPSEAETFRMDFMSGLNAWGLDVMKLVISDAHSQESRLSMNSGHLGNHTILADATNQTSEASFTACIGIEDRNFGGA</sequence>
<evidence type="ECO:0000313" key="7">
    <source>
        <dbReference type="Proteomes" id="UP001165279"/>
    </source>
</evidence>
<accession>A0ABS9P0B5</accession>
<comment type="function">
    <text evidence="1">Required for the transposition of the insertion element.</text>
</comment>
<evidence type="ECO:0000256" key="3">
    <source>
        <dbReference type="ARBA" id="ARBA00022578"/>
    </source>
</evidence>
<evidence type="ECO:0000256" key="2">
    <source>
        <dbReference type="ARBA" id="ARBA00010961"/>
    </source>
</evidence>
<dbReference type="InterPro" id="IPR001207">
    <property type="entry name" value="Transposase_mutator"/>
</dbReference>
<comment type="similarity">
    <text evidence="2">Belongs to the transposase mutator family.</text>
</comment>
<reference evidence="6" key="1">
    <citation type="submission" date="2022-02" db="EMBL/GenBank/DDBJ databases">
        <title>The genome sequence of Ruegeria sp. 1NDH52C.</title>
        <authorList>
            <person name="Du J."/>
        </authorList>
    </citation>
    <scope>NUCLEOTIDE SEQUENCE</scope>
    <source>
        <strain evidence="6">1NDH52C</strain>
    </source>
</reference>
<gene>
    <name evidence="6" type="ORF">MB818_17115</name>
</gene>
<dbReference type="EMBL" id="JAKOEM010000019">
    <property type="protein sequence ID" value="MCG6559934.1"/>
    <property type="molecule type" value="Genomic_DNA"/>
</dbReference>
<dbReference type="Pfam" id="PF00872">
    <property type="entry name" value="Transposase_mut"/>
    <property type="match status" value="1"/>
</dbReference>